<name>A0ABT6Z0J8_9BACT</name>
<dbReference type="RefSeq" id="WP_283381482.1">
    <property type="nucleotide sequence ID" value="NZ_JASHIE010000005.1"/>
</dbReference>
<protein>
    <submittedName>
        <fullName evidence="1">DUF1353 domain-containing protein</fullName>
    </submittedName>
</protein>
<comment type="caution">
    <text evidence="1">The sequence shown here is derived from an EMBL/GenBank/DDBJ whole genome shotgun (WGS) entry which is preliminary data.</text>
</comment>
<evidence type="ECO:0000313" key="2">
    <source>
        <dbReference type="Proteomes" id="UP001225761"/>
    </source>
</evidence>
<organism evidence="1 2">
    <name type="scientific">Flectobacillus rivi</name>
    <dbReference type="NCBI Taxonomy" id="2984209"/>
    <lineage>
        <taxon>Bacteria</taxon>
        <taxon>Pseudomonadati</taxon>
        <taxon>Bacteroidota</taxon>
        <taxon>Cytophagia</taxon>
        <taxon>Cytophagales</taxon>
        <taxon>Flectobacillaceae</taxon>
        <taxon>Flectobacillus</taxon>
    </lineage>
</organism>
<accession>A0ABT6Z0J8</accession>
<dbReference type="Proteomes" id="UP001225761">
    <property type="component" value="Unassembled WGS sequence"/>
</dbReference>
<evidence type="ECO:0000313" key="1">
    <source>
        <dbReference type="EMBL" id="MDI9874647.1"/>
    </source>
</evidence>
<reference evidence="1 2" key="1">
    <citation type="submission" date="2023-05" db="EMBL/GenBank/DDBJ databases">
        <title>Novel species of genus Flectobacillus isolated from stream in China.</title>
        <authorList>
            <person name="Lu H."/>
        </authorList>
    </citation>
    <scope>NUCLEOTIDE SEQUENCE [LARGE SCALE GENOMIC DNA]</scope>
    <source>
        <strain evidence="1 2">LFS242W</strain>
    </source>
</reference>
<dbReference type="Pfam" id="PF07087">
    <property type="entry name" value="DUF1353"/>
    <property type="match status" value="1"/>
</dbReference>
<sequence>MNDIVVRYLENVEKSDLWKLEKPVRFKVSQYGTIIIPQGYITDFASSPQILWWFVPPIGKYNRATLLHDFLYENRILGFNYSNREARKIADDTFLLIANQTDPKAKIKHYIMYLALRLFGGFRWIK</sequence>
<dbReference type="EMBL" id="JASHIE010000005">
    <property type="protein sequence ID" value="MDI9874647.1"/>
    <property type="molecule type" value="Genomic_DNA"/>
</dbReference>
<keyword evidence="2" id="KW-1185">Reference proteome</keyword>
<proteinExistence type="predicted"/>
<dbReference type="InterPro" id="IPR010767">
    <property type="entry name" value="Phage_CGC-2007_Cje0229"/>
</dbReference>
<gene>
    <name evidence="1" type="ORF">QM481_08915</name>
</gene>